<feature type="signal peptide" evidence="2">
    <location>
        <begin position="1"/>
        <end position="21"/>
    </location>
</feature>
<organism evidence="3 4">
    <name type="scientific">Chitinophaga rupis</name>
    <dbReference type="NCBI Taxonomy" id="573321"/>
    <lineage>
        <taxon>Bacteria</taxon>
        <taxon>Pseudomonadati</taxon>
        <taxon>Bacteroidota</taxon>
        <taxon>Chitinophagia</taxon>
        <taxon>Chitinophagales</taxon>
        <taxon>Chitinophagaceae</taxon>
        <taxon>Chitinophaga</taxon>
    </lineage>
</organism>
<protein>
    <submittedName>
        <fullName evidence="3">Uncharacterized protein</fullName>
    </submittedName>
</protein>
<dbReference type="EMBL" id="FOBB01000007">
    <property type="protein sequence ID" value="SEM91005.1"/>
    <property type="molecule type" value="Genomic_DNA"/>
</dbReference>
<keyword evidence="4" id="KW-1185">Reference proteome</keyword>
<feature type="region of interest" description="Disordered" evidence="1">
    <location>
        <begin position="258"/>
        <end position="280"/>
    </location>
</feature>
<dbReference type="RefSeq" id="WP_143081113.1">
    <property type="nucleotide sequence ID" value="NZ_FOBB01000007.1"/>
</dbReference>
<dbReference type="Proteomes" id="UP000198984">
    <property type="component" value="Unassembled WGS sequence"/>
</dbReference>
<feature type="compositionally biased region" description="Polar residues" evidence="1">
    <location>
        <begin position="258"/>
        <end position="276"/>
    </location>
</feature>
<reference evidence="3 4" key="1">
    <citation type="submission" date="2016-10" db="EMBL/GenBank/DDBJ databases">
        <authorList>
            <person name="de Groot N.N."/>
        </authorList>
    </citation>
    <scope>NUCLEOTIDE SEQUENCE [LARGE SCALE GENOMIC DNA]</scope>
    <source>
        <strain evidence="3 4">DSM 21039</strain>
    </source>
</reference>
<keyword evidence="2" id="KW-0732">Signal</keyword>
<evidence type="ECO:0000313" key="3">
    <source>
        <dbReference type="EMBL" id="SEM91005.1"/>
    </source>
</evidence>
<evidence type="ECO:0000256" key="2">
    <source>
        <dbReference type="SAM" id="SignalP"/>
    </source>
</evidence>
<name>A0A1H8C7H5_9BACT</name>
<evidence type="ECO:0000313" key="4">
    <source>
        <dbReference type="Proteomes" id="UP000198984"/>
    </source>
</evidence>
<feature type="chain" id="PRO_5011663037" evidence="2">
    <location>
        <begin position="22"/>
        <end position="428"/>
    </location>
</feature>
<dbReference type="AlphaFoldDB" id="A0A1H8C7H5"/>
<sequence length="428" mass="47578">MKRMRLINTIILLLVASHSMSQNPVTVGIGLTQLSDQLQKAIENAKNAGLNLEIEAGREVALSIENFKNAYASSLNLTFDKLDHTATKQFESLKSLTNQIKDQTVTSLLDVTASAQQIIDALPFRSHQPHLRSFTPSYIVPTNHNYDVTIICKGNFEAAGSKDYQPTLKVGKHVYTSGGGNQGLEFHVPISTFMELNGIEKNKFGYIKCELNVPWRDKMYFIFPSKKVDTYNLYVGTLPKQPGEIVLIRTINTPMQKDSTITNNPPFRQSSCSDGGNNDKPDVPWVIHPTPGWTVIPGSSSIRAVDGSQGDYGFRFISDAGNMVQYNVSTFHHGITGGPSGCVNFTITLKESMNYTQQTFQQIPYDINWGDSRTIDFSEGEWKITFKAFDGSVNELAGVDNTNPFIQIIKTGMTYKIVTTNPSVLTWH</sequence>
<evidence type="ECO:0000256" key="1">
    <source>
        <dbReference type="SAM" id="MobiDB-lite"/>
    </source>
</evidence>
<gene>
    <name evidence="3" type="ORF">SAMN04488505_10720</name>
</gene>
<proteinExistence type="predicted"/>
<accession>A0A1H8C7H5</accession>